<dbReference type="GO" id="GO:0006952">
    <property type="term" value="P:defense response"/>
    <property type="evidence" value="ECO:0007669"/>
    <property type="project" value="UniProtKB-KW"/>
</dbReference>
<keyword evidence="3" id="KW-0611">Plant defense</keyword>
<evidence type="ECO:0000256" key="1">
    <source>
        <dbReference type="ARBA" id="ARBA00022737"/>
    </source>
</evidence>
<gene>
    <name evidence="5" type="ORF">RHSIM_RhsimUnG0237600</name>
</gene>
<protein>
    <recommendedName>
        <fullName evidence="4">Disease resistance N-terminal domain-containing protein</fullName>
    </recommendedName>
</protein>
<keyword evidence="1" id="KW-0677">Repeat</keyword>
<dbReference type="Pfam" id="PF18052">
    <property type="entry name" value="Rx_N"/>
    <property type="match status" value="1"/>
</dbReference>
<dbReference type="InterPro" id="IPR041118">
    <property type="entry name" value="Rx_N"/>
</dbReference>
<name>A0A834FTZ4_RHOSS</name>
<organism evidence="5 6">
    <name type="scientific">Rhododendron simsii</name>
    <name type="common">Sims's rhododendron</name>
    <dbReference type="NCBI Taxonomy" id="118357"/>
    <lineage>
        <taxon>Eukaryota</taxon>
        <taxon>Viridiplantae</taxon>
        <taxon>Streptophyta</taxon>
        <taxon>Embryophyta</taxon>
        <taxon>Tracheophyta</taxon>
        <taxon>Spermatophyta</taxon>
        <taxon>Magnoliopsida</taxon>
        <taxon>eudicotyledons</taxon>
        <taxon>Gunneridae</taxon>
        <taxon>Pentapetalae</taxon>
        <taxon>asterids</taxon>
        <taxon>Ericales</taxon>
        <taxon>Ericaceae</taxon>
        <taxon>Ericoideae</taxon>
        <taxon>Rhodoreae</taxon>
        <taxon>Rhododendron</taxon>
    </lineage>
</organism>
<dbReference type="GO" id="GO:0000166">
    <property type="term" value="F:nucleotide binding"/>
    <property type="evidence" value="ECO:0007669"/>
    <property type="project" value="UniProtKB-KW"/>
</dbReference>
<dbReference type="Proteomes" id="UP000626092">
    <property type="component" value="Unassembled WGS sequence"/>
</dbReference>
<evidence type="ECO:0000256" key="3">
    <source>
        <dbReference type="ARBA" id="ARBA00022821"/>
    </source>
</evidence>
<evidence type="ECO:0000259" key="4">
    <source>
        <dbReference type="Pfam" id="PF18052"/>
    </source>
</evidence>
<sequence>MLSISSSSQVFMVDLIHHPTFSIPQRYGYLQGSVVTVTPTRSTFGIADAVLRMMVFEKLTSHDLWNFARRERIDTFLMKWSRMLEQIGSVLADAEEKQMTDQWGIKQWLEDLEDLA</sequence>
<dbReference type="OrthoDB" id="688937at2759"/>
<reference evidence="5" key="1">
    <citation type="submission" date="2019-11" db="EMBL/GenBank/DDBJ databases">
        <authorList>
            <person name="Liu Y."/>
            <person name="Hou J."/>
            <person name="Li T.-Q."/>
            <person name="Guan C.-H."/>
            <person name="Wu X."/>
            <person name="Wu H.-Z."/>
            <person name="Ling F."/>
            <person name="Zhang R."/>
            <person name="Shi X.-G."/>
            <person name="Ren J.-P."/>
            <person name="Chen E.-F."/>
            <person name="Sun J.-M."/>
        </authorList>
    </citation>
    <scope>NUCLEOTIDE SEQUENCE</scope>
    <source>
        <strain evidence="5">Adult_tree_wgs_1</strain>
        <tissue evidence="5">Leaves</tissue>
    </source>
</reference>
<feature type="domain" description="Disease resistance N-terminal" evidence="4">
    <location>
        <begin position="56"/>
        <end position="116"/>
    </location>
</feature>
<keyword evidence="6" id="KW-1185">Reference proteome</keyword>
<evidence type="ECO:0000313" key="5">
    <source>
        <dbReference type="EMBL" id="KAF7112357.1"/>
    </source>
</evidence>
<dbReference type="AlphaFoldDB" id="A0A834FTZ4"/>
<proteinExistence type="predicted"/>
<evidence type="ECO:0000313" key="6">
    <source>
        <dbReference type="Proteomes" id="UP000626092"/>
    </source>
</evidence>
<evidence type="ECO:0000256" key="2">
    <source>
        <dbReference type="ARBA" id="ARBA00022741"/>
    </source>
</evidence>
<comment type="caution">
    <text evidence="5">The sequence shown here is derived from an EMBL/GenBank/DDBJ whole genome shotgun (WGS) entry which is preliminary data.</text>
</comment>
<dbReference type="Gene3D" id="1.20.5.4130">
    <property type="match status" value="1"/>
</dbReference>
<accession>A0A834FTZ4</accession>
<dbReference type="EMBL" id="WJXA01000523">
    <property type="protein sequence ID" value="KAF7112357.1"/>
    <property type="molecule type" value="Genomic_DNA"/>
</dbReference>
<keyword evidence="2" id="KW-0547">Nucleotide-binding</keyword>